<feature type="non-terminal residue" evidence="8">
    <location>
        <position position="1"/>
    </location>
</feature>
<evidence type="ECO:0000256" key="1">
    <source>
        <dbReference type="ARBA" id="ARBA00004629"/>
    </source>
</evidence>
<dbReference type="GO" id="GO:0000776">
    <property type="term" value="C:kinetochore"/>
    <property type="evidence" value="ECO:0007669"/>
    <property type="project" value="UniProtKB-KW"/>
</dbReference>
<evidence type="ECO:0000256" key="4">
    <source>
        <dbReference type="ARBA" id="ARBA00023328"/>
    </source>
</evidence>
<dbReference type="SUPFAM" id="SSF56112">
    <property type="entry name" value="Protein kinase-like (PK-like)"/>
    <property type="match status" value="1"/>
</dbReference>
<evidence type="ECO:0000313" key="9">
    <source>
        <dbReference type="Proteomes" id="UP001239994"/>
    </source>
</evidence>
<evidence type="ECO:0000256" key="2">
    <source>
        <dbReference type="ARBA" id="ARBA00022454"/>
    </source>
</evidence>
<dbReference type="GO" id="GO:0051754">
    <property type="term" value="P:meiotic sister chromatid cohesion, centromeric"/>
    <property type="evidence" value="ECO:0007669"/>
    <property type="project" value="TreeGrafter"/>
</dbReference>
<comment type="subcellular location">
    <subcellularLocation>
        <location evidence="1">Chromosome</location>
        <location evidence="1">Centromere</location>
        <location evidence="1">Kinetochore</location>
    </subcellularLocation>
</comment>
<dbReference type="InterPro" id="IPR011009">
    <property type="entry name" value="Kinase-like_dom_sf"/>
</dbReference>
<accession>A0AAD9E5X8</accession>
<feature type="region of interest" description="Disordered" evidence="5">
    <location>
        <begin position="839"/>
        <end position="866"/>
    </location>
</feature>
<feature type="domain" description="Protein kinase" evidence="6">
    <location>
        <begin position="1025"/>
        <end position="1320"/>
    </location>
</feature>
<evidence type="ECO:0008006" key="10">
    <source>
        <dbReference type="Google" id="ProtNLM"/>
    </source>
</evidence>
<organism evidence="8 9">
    <name type="scientific">Electrophorus voltai</name>
    <dbReference type="NCBI Taxonomy" id="2609070"/>
    <lineage>
        <taxon>Eukaryota</taxon>
        <taxon>Metazoa</taxon>
        <taxon>Chordata</taxon>
        <taxon>Craniata</taxon>
        <taxon>Vertebrata</taxon>
        <taxon>Euteleostomi</taxon>
        <taxon>Actinopterygii</taxon>
        <taxon>Neopterygii</taxon>
        <taxon>Teleostei</taxon>
        <taxon>Ostariophysi</taxon>
        <taxon>Gymnotiformes</taxon>
        <taxon>Gymnotoidei</taxon>
        <taxon>Gymnotidae</taxon>
        <taxon>Electrophorus</taxon>
    </lineage>
</organism>
<dbReference type="Gene3D" id="6.10.130.20">
    <property type="match status" value="1"/>
</dbReference>
<feature type="compositionally biased region" description="Basic and acidic residues" evidence="5">
    <location>
        <begin position="236"/>
        <end position="255"/>
    </location>
</feature>
<evidence type="ECO:0000259" key="6">
    <source>
        <dbReference type="PROSITE" id="PS50011"/>
    </source>
</evidence>
<dbReference type="PROSITE" id="PS51489">
    <property type="entry name" value="BUB1_N"/>
    <property type="match status" value="1"/>
</dbReference>
<dbReference type="Proteomes" id="UP001239994">
    <property type="component" value="Unassembled WGS sequence"/>
</dbReference>
<keyword evidence="9" id="KW-1185">Reference proteome</keyword>
<dbReference type="EMBL" id="JAROKS010000003">
    <property type="protein sequence ID" value="KAK1805579.1"/>
    <property type="molecule type" value="Genomic_DNA"/>
</dbReference>
<dbReference type="PROSITE" id="PS50011">
    <property type="entry name" value="PROTEIN_KINASE_DOM"/>
    <property type="match status" value="1"/>
</dbReference>
<sequence length="1320" mass="145235">TFEASVKDYTGDDPLDPWDQFVRFLECRLPSEEKRGISVVLDRLVQRFLQDKRYHNDLRYVNHCIKCASFHPDAAHVYSSVHAEGVGARCAALYVSWAQHLEQKGQLSQALQVYERAVEYQAEPLDIVQHHCGLFQSRTAKSQTMASDHVRSPLQNSQLVNQNPPQRDLVLPQCKEPENVPADGTVRIISRSENNPKASTSEVECVSMYCVKELQGEGFELSFEELRARRYHGRRRHEEERRHQEESLRRYEEEKEEIRRMKKQLEELNNKLSESDQQLFVSVSCNVQEPVKPRNTGSPSERPGPCPAPVSGPTPTSGPGSVSLSQRPASPAPVGGSEQSQAPAGERPLLSVRRSMSNPLREVGCLLADTRTASHTHPAAAATPSNWRAACLSVSTHVLPQSVPLARAPTAASVQQGDTPAQDTSAEADSITDMSHGALNHSHITPNTSLGLMAATPSRVVPSPTVNTREALDVIMDMFQAPTLLQDTFFNTTSQAHDHSLEKSYRAPGSAPPIKPPSSAPFRIYQDDGEESRGAEVVKAKAMAARPLMEVPMSKALSTDVQSLGEDSAVWGPHYGSSITRDITPDTHLVSTPLQYTSLENGPRGFSGVEENPYMRQPTKLSPILEQSPSEEKLSEGAESTMRGQGTIVGEGVCLPQHGHALSLSQHNQTGCNTSRQPLAALSFPEPMVVPAPGEADRGTGAKPSWSVYQSPERSSHAGRAGEISAQAPQPSVRELQLELPGSTLCLGQEDVDVPLPETSFHRHRPQKQVSCVDVPMSLDPAPGFGWLPVESPACMTELDLCVLGRSTQTPRAAPGPLLLSSKPSGAVYQSPGRLLNPHHVPLSSCDPLEESDDHSLPDPRNLLSKRSFNRQMSEKRVLEVVGGTQKSLLASPKPALTLVQDVPMSPGPALGLSWLHTDSPPRTDEPDLDVLMTPRRSPVAMDVSTPPAPQQRRDVDVPLSPTRQSASTAAPTRLVPDPWDEDLIASLLSGLLTPLSSSPSLSVCSLDVPTITPMMTVNIAEDCVRVDSVLGQGAFATVYQATNLTTCQKLTLKVQKPANPWEFYINGQLNSRVKPRARHLFTRLHRAHLFTNGSVLVGELHGCGTLLNVVNLYKCRSEKVLPQPLVLYFTVCILHMVEELHQARLIHADIKPDNFLLGDRFLESESFDAENMDHGLVLIDFGQSIDMSLFPEGTAFTARCMTSGFQCTEMLSARPWNYQTDYFGIAGTVHCMMFGSYMQVRNIDGVWKSNGVFKRNPHSELWQDFFHMLLNVPDCRTLPCLRSLRVRLNATLQENYSRKLSSLKNRLVVQILEARGSRR</sequence>
<feature type="region of interest" description="Disordered" evidence="5">
    <location>
        <begin position="232"/>
        <end position="255"/>
    </location>
</feature>
<dbReference type="InterPro" id="IPR000719">
    <property type="entry name" value="Prot_kinase_dom"/>
</dbReference>
<feature type="region of interest" description="Disordered" evidence="5">
    <location>
        <begin position="694"/>
        <end position="730"/>
    </location>
</feature>
<gene>
    <name evidence="8" type="ORF">P4O66_019859</name>
</gene>
<name>A0AAD9E5X8_9TELE</name>
<dbReference type="SMART" id="SM00220">
    <property type="entry name" value="S_TKc"/>
    <property type="match status" value="1"/>
</dbReference>
<keyword evidence="2" id="KW-0158">Chromosome</keyword>
<feature type="compositionally biased region" description="Pro residues" evidence="5">
    <location>
        <begin position="302"/>
        <end position="312"/>
    </location>
</feature>
<dbReference type="Pfam" id="PF00069">
    <property type="entry name" value="Pkinase"/>
    <property type="match status" value="1"/>
</dbReference>
<proteinExistence type="predicted"/>
<dbReference type="GO" id="GO:0005634">
    <property type="term" value="C:nucleus"/>
    <property type="evidence" value="ECO:0007669"/>
    <property type="project" value="TreeGrafter"/>
</dbReference>
<dbReference type="Gene3D" id="1.25.40.430">
    <property type="match status" value="1"/>
</dbReference>
<feature type="domain" description="BUB1 N-terminal" evidence="7">
    <location>
        <begin position="2"/>
        <end position="168"/>
    </location>
</feature>
<dbReference type="PANTHER" id="PTHR14030">
    <property type="entry name" value="MITOTIC CHECKPOINT SERINE/THREONINE-PROTEIN KINASE BUB1"/>
    <property type="match status" value="1"/>
</dbReference>
<dbReference type="SMART" id="SM00777">
    <property type="entry name" value="Mad3_BUB1_I"/>
    <property type="match status" value="1"/>
</dbReference>
<dbReference type="GO" id="GO:0004672">
    <property type="term" value="F:protein kinase activity"/>
    <property type="evidence" value="ECO:0007669"/>
    <property type="project" value="InterPro"/>
</dbReference>
<dbReference type="Gene3D" id="1.10.510.10">
    <property type="entry name" value="Transferase(Phosphotransferase) domain 1"/>
    <property type="match status" value="1"/>
</dbReference>
<comment type="caution">
    <text evidence="8">The sequence shown here is derived from an EMBL/GenBank/DDBJ whole genome shotgun (WGS) entry which is preliminary data.</text>
</comment>
<dbReference type="Pfam" id="PF08311">
    <property type="entry name" value="Mad3_BUB1_I"/>
    <property type="match status" value="1"/>
</dbReference>
<keyword evidence="4" id="KW-0137">Centromere</keyword>
<evidence type="ECO:0000259" key="7">
    <source>
        <dbReference type="PROSITE" id="PS51489"/>
    </source>
</evidence>
<dbReference type="InterPro" id="IPR015661">
    <property type="entry name" value="Bub1/Mad3"/>
</dbReference>
<dbReference type="InterPro" id="IPR013212">
    <property type="entry name" value="Mad3/Bub1_I"/>
</dbReference>
<dbReference type="GO" id="GO:0007094">
    <property type="term" value="P:mitotic spindle assembly checkpoint signaling"/>
    <property type="evidence" value="ECO:0007669"/>
    <property type="project" value="InterPro"/>
</dbReference>
<keyword evidence="3" id="KW-0995">Kinetochore</keyword>
<protein>
    <recommendedName>
        <fullName evidence="10">BUB1 N-terminal domain-containing protein</fullName>
    </recommendedName>
</protein>
<evidence type="ECO:0000256" key="3">
    <source>
        <dbReference type="ARBA" id="ARBA00022838"/>
    </source>
</evidence>
<dbReference type="PROSITE" id="PS00108">
    <property type="entry name" value="PROTEIN_KINASE_ST"/>
    <property type="match status" value="1"/>
</dbReference>
<evidence type="ECO:0000313" key="8">
    <source>
        <dbReference type="EMBL" id="KAK1805579.1"/>
    </source>
</evidence>
<feature type="region of interest" description="Disordered" evidence="5">
    <location>
        <begin position="289"/>
        <end position="345"/>
    </location>
</feature>
<feature type="compositionally biased region" description="Low complexity" evidence="5">
    <location>
        <begin position="313"/>
        <end position="323"/>
    </location>
</feature>
<reference evidence="8" key="1">
    <citation type="submission" date="2023-03" db="EMBL/GenBank/DDBJ databases">
        <title>Electrophorus voltai genome.</title>
        <authorList>
            <person name="Bian C."/>
        </authorList>
    </citation>
    <scope>NUCLEOTIDE SEQUENCE</scope>
    <source>
        <strain evidence="8">CB-2022</strain>
        <tissue evidence="8">Muscle</tissue>
    </source>
</reference>
<feature type="region of interest" description="Disordered" evidence="5">
    <location>
        <begin position="941"/>
        <end position="975"/>
    </location>
</feature>
<evidence type="ECO:0000256" key="5">
    <source>
        <dbReference type="SAM" id="MobiDB-lite"/>
    </source>
</evidence>
<dbReference type="GO" id="GO:0005524">
    <property type="term" value="F:ATP binding"/>
    <property type="evidence" value="ECO:0007669"/>
    <property type="project" value="InterPro"/>
</dbReference>
<dbReference type="PANTHER" id="PTHR14030:SF26">
    <property type="entry name" value="MITOTIC CHECKPOINT SERINE_THREONINE-PROTEIN KINASE BUB1"/>
    <property type="match status" value="1"/>
</dbReference>
<feature type="compositionally biased region" description="Polar residues" evidence="5">
    <location>
        <begin position="962"/>
        <end position="971"/>
    </location>
</feature>
<dbReference type="InterPro" id="IPR008271">
    <property type="entry name" value="Ser/Thr_kinase_AS"/>
</dbReference>